<name>A0AAN6P1M5_9PEZI</name>
<dbReference type="InterPro" id="IPR001466">
    <property type="entry name" value="Beta-lactam-related"/>
</dbReference>
<dbReference type="PANTHER" id="PTHR46825">
    <property type="entry name" value="D-ALANYL-D-ALANINE-CARBOXYPEPTIDASE/ENDOPEPTIDASE AMPH"/>
    <property type="match status" value="1"/>
</dbReference>
<evidence type="ECO:0000313" key="3">
    <source>
        <dbReference type="EMBL" id="KAK3954869.1"/>
    </source>
</evidence>
<proteinExistence type="inferred from homology"/>
<dbReference type="PANTHER" id="PTHR46825:SF14">
    <property type="entry name" value="BETA-LACTAMASE-RELATED DOMAIN-CONTAINING PROTEIN"/>
    <property type="match status" value="1"/>
</dbReference>
<dbReference type="SUPFAM" id="SSF56601">
    <property type="entry name" value="beta-lactamase/transpeptidase-like"/>
    <property type="match status" value="1"/>
</dbReference>
<reference evidence="3" key="1">
    <citation type="journal article" date="2023" name="Mol. Phylogenet. Evol.">
        <title>Genome-scale phylogeny and comparative genomics of the fungal order Sordariales.</title>
        <authorList>
            <person name="Hensen N."/>
            <person name="Bonometti L."/>
            <person name="Westerberg I."/>
            <person name="Brannstrom I.O."/>
            <person name="Guillou S."/>
            <person name="Cros-Aarteil S."/>
            <person name="Calhoun S."/>
            <person name="Haridas S."/>
            <person name="Kuo A."/>
            <person name="Mondo S."/>
            <person name="Pangilinan J."/>
            <person name="Riley R."/>
            <person name="LaButti K."/>
            <person name="Andreopoulos B."/>
            <person name="Lipzen A."/>
            <person name="Chen C."/>
            <person name="Yan M."/>
            <person name="Daum C."/>
            <person name="Ng V."/>
            <person name="Clum A."/>
            <person name="Steindorff A."/>
            <person name="Ohm R.A."/>
            <person name="Martin F."/>
            <person name="Silar P."/>
            <person name="Natvig D.O."/>
            <person name="Lalanne C."/>
            <person name="Gautier V."/>
            <person name="Ament-Velasquez S.L."/>
            <person name="Kruys A."/>
            <person name="Hutchinson M.I."/>
            <person name="Powell A.J."/>
            <person name="Barry K."/>
            <person name="Miller A.N."/>
            <person name="Grigoriev I.V."/>
            <person name="Debuchy R."/>
            <person name="Gladieux P."/>
            <person name="Hiltunen Thoren M."/>
            <person name="Johannesson H."/>
        </authorList>
    </citation>
    <scope>NUCLEOTIDE SEQUENCE</scope>
    <source>
        <strain evidence="3">CBS 626.80</strain>
    </source>
</reference>
<dbReference type="Gene3D" id="3.40.710.10">
    <property type="entry name" value="DD-peptidase/beta-lactamase superfamily"/>
    <property type="match status" value="2"/>
</dbReference>
<dbReference type="InterPro" id="IPR012338">
    <property type="entry name" value="Beta-lactam/transpept-like"/>
</dbReference>
<dbReference type="AlphaFoldDB" id="A0AAN6P1M5"/>
<evidence type="ECO:0000256" key="1">
    <source>
        <dbReference type="ARBA" id="ARBA00038215"/>
    </source>
</evidence>
<comment type="caution">
    <text evidence="3">The sequence shown here is derived from an EMBL/GenBank/DDBJ whole genome shotgun (WGS) entry which is preliminary data.</text>
</comment>
<evidence type="ECO:0000313" key="4">
    <source>
        <dbReference type="Proteomes" id="UP001303222"/>
    </source>
</evidence>
<organism evidence="3 4">
    <name type="scientific">Pseudoneurospora amorphoporcata</name>
    <dbReference type="NCBI Taxonomy" id="241081"/>
    <lineage>
        <taxon>Eukaryota</taxon>
        <taxon>Fungi</taxon>
        <taxon>Dikarya</taxon>
        <taxon>Ascomycota</taxon>
        <taxon>Pezizomycotina</taxon>
        <taxon>Sordariomycetes</taxon>
        <taxon>Sordariomycetidae</taxon>
        <taxon>Sordariales</taxon>
        <taxon>Sordariaceae</taxon>
        <taxon>Pseudoneurospora</taxon>
    </lineage>
</organism>
<evidence type="ECO:0000259" key="2">
    <source>
        <dbReference type="Pfam" id="PF00144"/>
    </source>
</evidence>
<dbReference type="EMBL" id="MU859083">
    <property type="protein sequence ID" value="KAK3954869.1"/>
    <property type="molecule type" value="Genomic_DNA"/>
</dbReference>
<dbReference type="InterPro" id="IPR050491">
    <property type="entry name" value="AmpC-like"/>
</dbReference>
<keyword evidence="4" id="KW-1185">Reference proteome</keyword>
<protein>
    <submittedName>
        <fullName evidence="3">Beta-lactamase/transpeptidase-like protein</fullName>
    </submittedName>
</protein>
<reference evidence="3" key="2">
    <citation type="submission" date="2023-06" db="EMBL/GenBank/DDBJ databases">
        <authorList>
            <consortium name="Lawrence Berkeley National Laboratory"/>
            <person name="Mondo S.J."/>
            <person name="Hensen N."/>
            <person name="Bonometti L."/>
            <person name="Westerberg I."/>
            <person name="Brannstrom I.O."/>
            <person name="Guillou S."/>
            <person name="Cros-Aarteil S."/>
            <person name="Calhoun S."/>
            <person name="Haridas S."/>
            <person name="Kuo A."/>
            <person name="Pangilinan J."/>
            <person name="Riley R."/>
            <person name="Labutti K."/>
            <person name="Andreopoulos B."/>
            <person name="Lipzen A."/>
            <person name="Chen C."/>
            <person name="Yanf M."/>
            <person name="Daum C."/>
            <person name="Ng V."/>
            <person name="Clum A."/>
            <person name="Steindorff A."/>
            <person name="Ohm R."/>
            <person name="Martin F."/>
            <person name="Silar P."/>
            <person name="Natvig D."/>
            <person name="Lalanne C."/>
            <person name="Gautier V."/>
            <person name="Ament-Velasquez S.L."/>
            <person name="Kruys A."/>
            <person name="Hutchinson M.I."/>
            <person name="Powell A.J."/>
            <person name="Barry K."/>
            <person name="Miller A.N."/>
            <person name="Grigoriev I.V."/>
            <person name="Debuchy R."/>
            <person name="Gladieux P."/>
            <person name="Thoren M.H."/>
            <person name="Johannesson H."/>
        </authorList>
    </citation>
    <scope>NUCLEOTIDE SEQUENCE</scope>
    <source>
        <strain evidence="3">CBS 626.80</strain>
    </source>
</reference>
<dbReference type="Pfam" id="PF00144">
    <property type="entry name" value="Beta-lactamase"/>
    <property type="match status" value="1"/>
</dbReference>
<accession>A0AAN6P1M5</accession>
<sequence>MFCTKEEVMRNRLQSVTSIVDDVCKISGAPSASVGILHDNKIIFTKGHGTVVGNQPNLKPRHPGPDTVYGIGSMTKSFVVACLAKVRWEGKKAKFEWSTPMKDLIDGFNTDDRIQHLDEVLPAVTILDKVGQFRSDWIYNNWGYSLAGKVLEKYSRKSFEDCLREYVLVPLSLHNTTTSPDPNGDFAFAHAALDNGDIYRLPKKIPFEKSIFETAGGIYSSVNDLLAWAKAILAAEQRSYSGPLEEVPTILSNQVPLDNPSRDHRFYGFGWVRTALPNVVGLQGDNAELFKRDQFPVLGSKSQPMMTYYHQGAGLGYYSAIFMFPESHSAVVVLTNSMPLNDVADWIAQIYITALFQFEDGGKTYLDLAKKYVELAKNYVELAKKYVELAKGSRDQKVRLVKTMRTGIDSERNTNYFHPRQLYLYTGRYYNSKGSWPGNFFIDIRCPKDQGEKDDCLELRFQGRESQLYKLRHLKDDIFEWALDYNQQARRARFTVWDPEYFKIQFNFNPKRSHEAVTLNWAGNGMVLTRRVPPLSGFGEHWQ</sequence>
<comment type="similarity">
    <text evidence="1">Belongs to the peptidase S12 family.</text>
</comment>
<gene>
    <name evidence="3" type="ORF">QBC32DRAFT_382296</name>
</gene>
<dbReference type="Proteomes" id="UP001303222">
    <property type="component" value="Unassembled WGS sequence"/>
</dbReference>
<feature type="domain" description="Beta-lactamase-related" evidence="2">
    <location>
        <begin position="27"/>
        <end position="343"/>
    </location>
</feature>